<dbReference type="EMBL" id="JADCLJ010000024">
    <property type="protein sequence ID" value="MBE4910322.1"/>
    <property type="molecule type" value="Genomic_DNA"/>
</dbReference>
<dbReference type="GO" id="GO:0008237">
    <property type="term" value="F:metallopeptidase activity"/>
    <property type="evidence" value="ECO:0007669"/>
    <property type="project" value="UniProtKB-KW"/>
</dbReference>
<feature type="transmembrane region" description="Helical" evidence="1">
    <location>
        <begin position="112"/>
        <end position="128"/>
    </location>
</feature>
<keyword evidence="3" id="KW-0482">Metalloprotease</keyword>
<evidence type="ECO:0000259" key="2">
    <source>
        <dbReference type="Pfam" id="PF02517"/>
    </source>
</evidence>
<organism evidence="3 4">
    <name type="scientific">Litchfieldia luteola</name>
    <dbReference type="NCBI Taxonomy" id="682179"/>
    <lineage>
        <taxon>Bacteria</taxon>
        <taxon>Bacillati</taxon>
        <taxon>Bacillota</taxon>
        <taxon>Bacilli</taxon>
        <taxon>Bacillales</taxon>
        <taxon>Bacillaceae</taxon>
        <taxon>Litchfieldia</taxon>
    </lineage>
</organism>
<proteinExistence type="predicted"/>
<keyword evidence="1" id="KW-0812">Transmembrane</keyword>
<dbReference type="Pfam" id="PF02517">
    <property type="entry name" value="Rce1-like"/>
    <property type="match status" value="1"/>
</dbReference>
<accession>A0ABR9QP95</accession>
<feature type="transmembrane region" description="Helical" evidence="1">
    <location>
        <begin position="88"/>
        <end position="106"/>
    </location>
</feature>
<feature type="transmembrane region" description="Helical" evidence="1">
    <location>
        <begin position="7"/>
        <end position="28"/>
    </location>
</feature>
<feature type="transmembrane region" description="Helical" evidence="1">
    <location>
        <begin position="135"/>
        <end position="152"/>
    </location>
</feature>
<evidence type="ECO:0000256" key="1">
    <source>
        <dbReference type="SAM" id="Phobius"/>
    </source>
</evidence>
<reference evidence="3 4" key="1">
    <citation type="submission" date="2020-10" db="EMBL/GenBank/DDBJ databases">
        <title>Bacillus sp. HD4P25, an endophyte from a halophyte.</title>
        <authorList>
            <person name="Sun J.-Q."/>
        </authorList>
    </citation>
    <scope>NUCLEOTIDE SEQUENCE [LARGE SCALE GENOMIC DNA]</scope>
    <source>
        <strain evidence="3 4">YIM 93174</strain>
    </source>
</reference>
<sequence>MNDRQILFHLYATQGLLIIISILLGFFLFPNFSSFFGLWTLDIREILIYGGGSALVVILLDLAMMRYVPKRYHDDGGINELVFKKRNIPHIFLLCLLIAFTEELLFRGIIQTHFGIVIASIVFAVLHVRYLYKWVLFLAVIILSFLLGYLYLITENLYVTFFAHFLIDLVFAIKIRLDYIHSLKG</sequence>
<dbReference type="Proteomes" id="UP001516662">
    <property type="component" value="Unassembled WGS sequence"/>
</dbReference>
<protein>
    <submittedName>
        <fullName evidence="3">CPBP family intramembrane metalloprotease</fullName>
    </submittedName>
</protein>
<evidence type="ECO:0000313" key="4">
    <source>
        <dbReference type="Proteomes" id="UP001516662"/>
    </source>
</evidence>
<dbReference type="InterPro" id="IPR003675">
    <property type="entry name" value="Rce1/LyrA-like_dom"/>
</dbReference>
<name>A0ABR9QP95_9BACI</name>
<keyword evidence="1" id="KW-1133">Transmembrane helix</keyword>
<evidence type="ECO:0000313" key="3">
    <source>
        <dbReference type="EMBL" id="MBE4910322.1"/>
    </source>
</evidence>
<comment type="caution">
    <text evidence="3">The sequence shown here is derived from an EMBL/GenBank/DDBJ whole genome shotgun (WGS) entry which is preliminary data.</text>
</comment>
<keyword evidence="3" id="KW-0378">Hydrolase</keyword>
<feature type="transmembrane region" description="Helical" evidence="1">
    <location>
        <begin position="48"/>
        <end position="68"/>
    </location>
</feature>
<feature type="domain" description="CAAX prenyl protease 2/Lysostaphin resistance protein A-like" evidence="2">
    <location>
        <begin position="88"/>
        <end position="170"/>
    </location>
</feature>
<gene>
    <name evidence="3" type="ORF">IMZ08_19980</name>
</gene>
<keyword evidence="3" id="KW-0645">Protease</keyword>
<keyword evidence="4" id="KW-1185">Reference proteome</keyword>
<feature type="transmembrane region" description="Helical" evidence="1">
    <location>
        <begin position="158"/>
        <end position="177"/>
    </location>
</feature>
<keyword evidence="1" id="KW-0472">Membrane</keyword>